<reference evidence="1" key="1">
    <citation type="submission" date="2021-01" db="EMBL/GenBank/DDBJ databases">
        <authorList>
            <consortium name="Genoscope - CEA"/>
            <person name="William W."/>
        </authorList>
    </citation>
    <scope>NUCLEOTIDE SEQUENCE</scope>
</reference>
<accession>A0A8S1P6L3</accession>
<proteinExistence type="predicted"/>
<gene>
    <name evidence="1" type="ORF">PSON_ATCC_30995.1.T0700186</name>
</gene>
<comment type="caution">
    <text evidence="1">The sequence shown here is derived from an EMBL/GenBank/DDBJ whole genome shotgun (WGS) entry which is preliminary data.</text>
</comment>
<protein>
    <submittedName>
        <fullName evidence="1">Uncharacterized protein</fullName>
    </submittedName>
</protein>
<dbReference type="Proteomes" id="UP000692954">
    <property type="component" value="Unassembled WGS sequence"/>
</dbReference>
<organism evidence="1 2">
    <name type="scientific">Paramecium sonneborni</name>
    <dbReference type="NCBI Taxonomy" id="65129"/>
    <lineage>
        <taxon>Eukaryota</taxon>
        <taxon>Sar</taxon>
        <taxon>Alveolata</taxon>
        <taxon>Ciliophora</taxon>
        <taxon>Intramacronucleata</taxon>
        <taxon>Oligohymenophorea</taxon>
        <taxon>Peniculida</taxon>
        <taxon>Parameciidae</taxon>
        <taxon>Paramecium</taxon>
    </lineage>
</organism>
<keyword evidence="2" id="KW-1185">Reference proteome</keyword>
<name>A0A8S1P6L3_9CILI</name>
<evidence type="ECO:0000313" key="2">
    <source>
        <dbReference type="Proteomes" id="UP000692954"/>
    </source>
</evidence>
<dbReference type="AlphaFoldDB" id="A0A8S1P6L3"/>
<sequence length="38" mass="4461">MEISSHRINISLNDLIENIKQAKIQFLGEYLTVFLKKL</sequence>
<dbReference type="EMBL" id="CAJJDN010000070">
    <property type="protein sequence ID" value="CAD8098573.1"/>
    <property type="molecule type" value="Genomic_DNA"/>
</dbReference>
<evidence type="ECO:0000313" key="1">
    <source>
        <dbReference type="EMBL" id="CAD8098573.1"/>
    </source>
</evidence>